<proteinExistence type="inferred from homology"/>
<dbReference type="PANTHER" id="PTHR38603:SF1">
    <property type="entry name" value="CHAPERONE NAPD"/>
    <property type="match status" value="1"/>
</dbReference>
<dbReference type="HAMAP" id="MF_02200">
    <property type="entry name" value="NapD"/>
    <property type="match status" value="1"/>
</dbReference>
<gene>
    <name evidence="4" type="primary">napD</name>
    <name evidence="5" type="ORF">C7I36_15470</name>
</gene>
<evidence type="ECO:0000313" key="5">
    <source>
        <dbReference type="EMBL" id="PSJ37512.1"/>
    </source>
</evidence>
<dbReference type="InterPro" id="IPR005623">
    <property type="entry name" value="Chaperone_NapD_NO3_reduct"/>
</dbReference>
<comment type="function">
    <text evidence="4">Chaperone for NapA, the catalytic subunit of the periplasmic nitrate reductase. It binds directly and specifically to the twin-arginine signal peptide of NapA, preventing premature interaction with the Tat translocase and premature export.</text>
</comment>
<evidence type="ECO:0000256" key="1">
    <source>
        <dbReference type="ARBA" id="ARBA00004496"/>
    </source>
</evidence>
<evidence type="ECO:0000256" key="4">
    <source>
        <dbReference type="HAMAP-Rule" id="MF_02200"/>
    </source>
</evidence>
<sequence length="90" mass="9838">MNTRNEWHVASLVVYCRPECLEPALGALGHMPGVEVPVRGEQGKLVVAIEGPSQRTVVDAIDRIALLDGILSTTLIYHEFAELEAGEEQQ</sequence>
<dbReference type="Proteomes" id="UP000242181">
    <property type="component" value="Unassembled WGS sequence"/>
</dbReference>
<dbReference type="OrthoDB" id="5770785at2"/>
<dbReference type="Pfam" id="PF03927">
    <property type="entry name" value="NapD"/>
    <property type="match status" value="1"/>
</dbReference>
<name>A0A2P7QHR3_9GAMM</name>
<dbReference type="EMBL" id="PXYH01000027">
    <property type="protein sequence ID" value="PSJ37512.1"/>
    <property type="molecule type" value="Genomic_DNA"/>
</dbReference>
<dbReference type="RefSeq" id="WP_106454585.1">
    <property type="nucleotide sequence ID" value="NZ_PXYH01000027.1"/>
</dbReference>
<accession>A0A2P7QHR3</accession>
<dbReference type="PANTHER" id="PTHR38603">
    <property type="entry name" value="CHAPERONE NAPD"/>
    <property type="match status" value="1"/>
</dbReference>
<comment type="similarity">
    <text evidence="4">Belongs to the NapD family.</text>
</comment>
<dbReference type="AlphaFoldDB" id="A0A2P7QHR3"/>
<keyword evidence="6" id="KW-1185">Reference proteome</keyword>
<reference evidence="5 6" key="1">
    <citation type="submission" date="2018-03" db="EMBL/GenBank/DDBJ databases">
        <title>The draft genome of Zobellella taiwanensis JCM 13381.</title>
        <authorList>
            <person name="Liu L."/>
            <person name="Li L."/>
            <person name="Wang T."/>
            <person name="Zhang X."/>
            <person name="Liang L."/>
        </authorList>
    </citation>
    <scope>NUCLEOTIDE SEQUENCE [LARGE SCALE GENOMIC DNA]</scope>
    <source>
        <strain evidence="5 6">JCM 13381</strain>
    </source>
</reference>
<evidence type="ECO:0000256" key="3">
    <source>
        <dbReference type="ARBA" id="ARBA00023186"/>
    </source>
</evidence>
<evidence type="ECO:0000256" key="2">
    <source>
        <dbReference type="ARBA" id="ARBA00022490"/>
    </source>
</evidence>
<organism evidence="5 6">
    <name type="scientific">Zobellella taiwanensis</name>
    <dbReference type="NCBI Taxonomy" id="347535"/>
    <lineage>
        <taxon>Bacteria</taxon>
        <taxon>Pseudomonadati</taxon>
        <taxon>Pseudomonadota</taxon>
        <taxon>Gammaproteobacteria</taxon>
        <taxon>Aeromonadales</taxon>
        <taxon>Aeromonadaceae</taxon>
        <taxon>Zobellella</taxon>
    </lineage>
</organism>
<comment type="subunit">
    <text evidence="4">Interacts with the cytoplasmic NapA precursor.</text>
</comment>
<comment type="caution">
    <text evidence="5">The sequence shown here is derived from an EMBL/GenBank/DDBJ whole genome shotgun (WGS) entry which is preliminary data.</text>
</comment>
<keyword evidence="3 4" id="KW-0143">Chaperone</keyword>
<evidence type="ECO:0000313" key="6">
    <source>
        <dbReference type="Proteomes" id="UP000242181"/>
    </source>
</evidence>
<comment type="subcellular location">
    <subcellularLocation>
        <location evidence="1 4">Cytoplasm</location>
    </subcellularLocation>
</comment>
<protein>
    <recommendedName>
        <fullName evidence="4">Chaperone NapD</fullName>
    </recommendedName>
    <alternativeName>
        <fullName evidence="4">NapA signal peptide-binding chaperone NapD</fullName>
    </alternativeName>
</protein>
<dbReference type="GO" id="GO:0005048">
    <property type="term" value="F:signal sequence binding"/>
    <property type="evidence" value="ECO:0007669"/>
    <property type="project" value="UniProtKB-UniRule"/>
</dbReference>
<dbReference type="GO" id="GO:0051224">
    <property type="term" value="P:negative regulation of protein transport"/>
    <property type="evidence" value="ECO:0007669"/>
    <property type="project" value="UniProtKB-UniRule"/>
</dbReference>
<dbReference type="Gene3D" id="3.30.70.920">
    <property type="match status" value="1"/>
</dbReference>
<dbReference type="GO" id="GO:0005737">
    <property type="term" value="C:cytoplasm"/>
    <property type="evidence" value="ECO:0007669"/>
    <property type="project" value="UniProtKB-SubCell"/>
</dbReference>
<keyword evidence="2 4" id="KW-0963">Cytoplasm</keyword>